<name>A0A7V5LK00_CALAY</name>
<dbReference type="EMBL" id="DRTD01000399">
    <property type="protein sequence ID" value="HHE55213.1"/>
    <property type="molecule type" value="Genomic_DNA"/>
</dbReference>
<evidence type="ECO:0000313" key="1">
    <source>
        <dbReference type="EMBL" id="HHE55213.1"/>
    </source>
</evidence>
<dbReference type="Proteomes" id="UP000886111">
    <property type="component" value="Unassembled WGS sequence"/>
</dbReference>
<reference evidence="1" key="1">
    <citation type="journal article" date="2020" name="mSystems">
        <title>Genome- and Community-Level Interaction Insights into Carbon Utilization and Element Cycling Functions of Hydrothermarchaeota in Hydrothermal Sediment.</title>
        <authorList>
            <person name="Zhou Z."/>
            <person name="Liu Y."/>
            <person name="Xu W."/>
            <person name="Pan J."/>
            <person name="Luo Z.H."/>
            <person name="Li M."/>
        </authorList>
    </citation>
    <scope>NUCLEOTIDE SEQUENCE [LARGE SCALE GENOMIC DNA]</scope>
    <source>
        <strain evidence="1">HyVt-76</strain>
    </source>
</reference>
<protein>
    <submittedName>
        <fullName evidence="1">Uncharacterized protein</fullName>
    </submittedName>
</protein>
<dbReference type="AlphaFoldDB" id="A0A7V5LK00"/>
<gene>
    <name evidence="1" type="ORF">ENL21_05480</name>
</gene>
<comment type="caution">
    <text evidence="1">The sequence shown here is derived from an EMBL/GenBank/DDBJ whole genome shotgun (WGS) entry which is preliminary data.</text>
</comment>
<accession>A0A7V5LK00</accession>
<sequence length="101" mass="11298">MAQGALSLIDGESGALNFQDGRWLDFEAKDLDVVLKIPLNLLFKKLQLSFLQDTESWIFFPKKVSLFSGGEQQGWKLLATEIIPMANGPDLSRKLVSFDLP</sequence>
<organism evidence="1">
    <name type="scientific">Caldithrix abyssi</name>
    <dbReference type="NCBI Taxonomy" id="187145"/>
    <lineage>
        <taxon>Bacteria</taxon>
        <taxon>Pseudomonadati</taxon>
        <taxon>Calditrichota</taxon>
        <taxon>Calditrichia</taxon>
        <taxon>Calditrichales</taxon>
        <taxon>Calditrichaceae</taxon>
        <taxon>Caldithrix</taxon>
    </lineage>
</organism>
<proteinExistence type="predicted"/>
<feature type="non-terminal residue" evidence="1">
    <location>
        <position position="101"/>
    </location>
</feature>